<organism evidence="1 2">
    <name type="scientific">Endomicrobium proavitum</name>
    <dbReference type="NCBI Taxonomy" id="1408281"/>
    <lineage>
        <taxon>Bacteria</taxon>
        <taxon>Pseudomonadati</taxon>
        <taxon>Elusimicrobiota</taxon>
        <taxon>Endomicrobiia</taxon>
        <taxon>Endomicrobiales</taxon>
        <taxon>Endomicrobiaceae</taxon>
        <taxon>Endomicrobium</taxon>
    </lineage>
</organism>
<keyword evidence="2" id="KW-1185">Reference proteome</keyword>
<dbReference type="EMBL" id="CP009498">
    <property type="protein sequence ID" value="AKL98041.1"/>
    <property type="molecule type" value="Genomic_DNA"/>
</dbReference>
<evidence type="ECO:0000313" key="2">
    <source>
        <dbReference type="Proteomes" id="UP000035337"/>
    </source>
</evidence>
<accession>A0A0G3WHD8</accession>
<name>A0A0G3WHD8_9BACT</name>
<reference evidence="1 2" key="1">
    <citation type="submission" date="2014-09" db="EMBL/GenBank/DDBJ databases">
        <title>Complete genome sequence of Endomicrobium proavitum.</title>
        <authorList>
            <person name="Zheng H."/>
        </authorList>
    </citation>
    <scope>NUCLEOTIDE SEQUENCE [LARGE SCALE GENOMIC DNA]</scope>
    <source>
        <strain evidence="1 2">Rsa215</strain>
    </source>
</reference>
<evidence type="ECO:0008006" key="3">
    <source>
        <dbReference type="Google" id="ProtNLM"/>
    </source>
</evidence>
<dbReference type="RefSeq" id="WP_052570590.1">
    <property type="nucleotide sequence ID" value="NZ_CP009498.1"/>
</dbReference>
<sequence length="127" mass="14122">MKSAIVKGKAFWEVDRSGVKHLYFVLSEPNIDDRVLVVNITDASGVPAGRDKSCVLNLGEHPAITKKSVAYYFRAIELNASAIISEINKKGINQVEDLSESTLKKIQDGAKRSPLLPNKLKKYFDNF</sequence>
<dbReference type="Proteomes" id="UP000035337">
    <property type="component" value="Chromosome"/>
</dbReference>
<dbReference type="KEGG" id="epo:Epro_0662"/>
<proteinExistence type="predicted"/>
<protein>
    <recommendedName>
        <fullName evidence="3">PemK-like protein</fullName>
    </recommendedName>
</protein>
<evidence type="ECO:0000313" key="1">
    <source>
        <dbReference type="EMBL" id="AKL98041.1"/>
    </source>
</evidence>
<gene>
    <name evidence="1" type="ORF">Epro_0662</name>
</gene>
<dbReference type="AlphaFoldDB" id="A0A0G3WHD8"/>
<dbReference type="OrthoDB" id="7863404at2"/>